<name>A0ABW5CXC7_9BACT</name>
<feature type="domain" description="N-acetyltransferase" evidence="1">
    <location>
        <begin position="16"/>
        <end position="182"/>
    </location>
</feature>
<protein>
    <submittedName>
        <fullName evidence="2">GNAT family N-acetyltransferase</fullName>
        <ecNumber evidence="2">2.3.-.-</ecNumber>
    </submittedName>
</protein>
<sequence length="199" mass="23142">MQKAAPKPIIIETERLQLSELTPAIYDYLFTTCSDNREIMEYLGLKTTAELAEEKDKYSKGLSTYYQSLKNFRLLRKSDGKMIGRCGFHTWIVSHRRAEVGYALLDDKYKQQGYMKEALGPILAYGFEEMDLRRIEAYIADYNIPSAKLLQHFGFQREGVAREHYVVDGVNEDSTLLSLIRPEYDQLKSSWNLKYKVVK</sequence>
<proteinExistence type="predicted"/>
<keyword evidence="2" id="KW-0012">Acyltransferase</keyword>
<dbReference type="Gene3D" id="3.40.630.30">
    <property type="match status" value="1"/>
</dbReference>
<dbReference type="SUPFAM" id="SSF55729">
    <property type="entry name" value="Acyl-CoA N-acyltransferases (Nat)"/>
    <property type="match status" value="1"/>
</dbReference>
<dbReference type="PROSITE" id="PS51186">
    <property type="entry name" value="GNAT"/>
    <property type="match status" value="1"/>
</dbReference>
<dbReference type="GO" id="GO:0016746">
    <property type="term" value="F:acyltransferase activity"/>
    <property type="evidence" value="ECO:0007669"/>
    <property type="project" value="UniProtKB-KW"/>
</dbReference>
<dbReference type="Proteomes" id="UP001597374">
    <property type="component" value="Unassembled WGS sequence"/>
</dbReference>
<organism evidence="2 3">
    <name type="scientific">Pontibacter ruber</name>
    <dbReference type="NCBI Taxonomy" id="1343895"/>
    <lineage>
        <taxon>Bacteria</taxon>
        <taxon>Pseudomonadati</taxon>
        <taxon>Bacteroidota</taxon>
        <taxon>Cytophagia</taxon>
        <taxon>Cytophagales</taxon>
        <taxon>Hymenobacteraceae</taxon>
        <taxon>Pontibacter</taxon>
    </lineage>
</organism>
<dbReference type="Pfam" id="PF13302">
    <property type="entry name" value="Acetyltransf_3"/>
    <property type="match status" value="1"/>
</dbReference>
<dbReference type="PANTHER" id="PTHR43441">
    <property type="entry name" value="RIBOSOMAL-PROTEIN-SERINE ACETYLTRANSFERASE"/>
    <property type="match status" value="1"/>
</dbReference>
<dbReference type="EMBL" id="JBHUIM010000002">
    <property type="protein sequence ID" value="MFD2247071.1"/>
    <property type="molecule type" value="Genomic_DNA"/>
</dbReference>
<reference evidence="3" key="1">
    <citation type="journal article" date="2019" name="Int. J. Syst. Evol. Microbiol.">
        <title>The Global Catalogue of Microorganisms (GCM) 10K type strain sequencing project: providing services to taxonomists for standard genome sequencing and annotation.</title>
        <authorList>
            <consortium name="The Broad Institute Genomics Platform"/>
            <consortium name="The Broad Institute Genome Sequencing Center for Infectious Disease"/>
            <person name="Wu L."/>
            <person name="Ma J."/>
        </authorList>
    </citation>
    <scope>NUCLEOTIDE SEQUENCE [LARGE SCALE GENOMIC DNA]</scope>
    <source>
        <strain evidence="3">CGMCC 4.1782</strain>
    </source>
</reference>
<dbReference type="EC" id="2.3.-.-" evidence="2"/>
<evidence type="ECO:0000259" key="1">
    <source>
        <dbReference type="PROSITE" id="PS51186"/>
    </source>
</evidence>
<dbReference type="InterPro" id="IPR000182">
    <property type="entry name" value="GNAT_dom"/>
</dbReference>
<dbReference type="PANTHER" id="PTHR43441:SF11">
    <property type="entry name" value="RIBOSOMAL-PROTEIN-SERINE ACETYLTRANSFERASE"/>
    <property type="match status" value="1"/>
</dbReference>
<accession>A0ABW5CXC7</accession>
<keyword evidence="3" id="KW-1185">Reference proteome</keyword>
<comment type="caution">
    <text evidence="2">The sequence shown here is derived from an EMBL/GenBank/DDBJ whole genome shotgun (WGS) entry which is preliminary data.</text>
</comment>
<evidence type="ECO:0000313" key="2">
    <source>
        <dbReference type="EMBL" id="MFD2247071.1"/>
    </source>
</evidence>
<dbReference type="RefSeq" id="WP_250432276.1">
    <property type="nucleotide sequence ID" value="NZ_JALPRR010000006.1"/>
</dbReference>
<dbReference type="InterPro" id="IPR051908">
    <property type="entry name" value="Ribosomal_N-acetyltransferase"/>
</dbReference>
<gene>
    <name evidence="2" type="ORF">ACFSKP_12445</name>
</gene>
<dbReference type="InterPro" id="IPR016181">
    <property type="entry name" value="Acyl_CoA_acyltransferase"/>
</dbReference>
<evidence type="ECO:0000313" key="3">
    <source>
        <dbReference type="Proteomes" id="UP001597374"/>
    </source>
</evidence>
<keyword evidence="2" id="KW-0808">Transferase</keyword>